<dbReference type="RefSeq" id="WP_078922850.1">
    <property type="nucleotide sequence ID" value="NZ_FUYB01000011.1"/>
</dbReference>
<keyword evidence="5" id="KW-0812">Transmembrane</keyword>
<feature type="transmembrane region" description="Helical" evidence="5">
    <location>
        <begin position="148"/>
        <end position="168"/>
    </location>
</feature>
<dbReference type="Proteomes" id="UP000190460">
    <property type="component" value="Unassembled WGS sequence"/>
</dbReference>
<feature type="transmembrane region" description="Helical" evidence="5">
    <location>
        <begin position="249"/>
        <end position="268"/>
    </location>
</feature>
<keyword evidence="8" id="KW-1185">Reference proteome</keyword>
<feature type="transmembrane region" description="Helical" evidence="5">
    <location>
        <begin position="83"/>
        <end position="106"/>
    </location>
</feature>
<dbReference type="AlphaFoldDB" id="A0A1T4X0U9"/>
<dbReference type="STRING" id="92487.SAMN02745130_02380"/>
<dbReference type="GO" id="GO:0020037">
    <property type="term" value="F:heme binding"/>
    <property type="evidence" value="ECO:0007669"/>
    <property type="project" value="InterPro"/>
</dbReference>
<evidence type="ECO:0000313" key="7">
    <source>
        <dbReference type="EMBL" id="SKA83283.1"/>
    </source>
</evidence>
<keyword evidence="5" id="KW-1133">Transmembrane helix</keyword>
<accession>A0A1T4X0U9</accession>
<proteinExistence type="predicted"/>
<keyword evidence="3 4" id="KW-0408">Iron</keyword>
<dbReference type="SUPFAM" id="SSF46626">
    <property type="entry name" value="Cytochrome c"/>
    <property type="match status" value="1"/>
</dbReference>
<dbReference type="GO" id="GO:0009055">
    <property type="term" value="F:electron transfer activity"/>
    <property type="evidence" value="ECO:0007669"/>
    <property type="project" value="InterPro"/>
</dbReference>
<evidence type="ECO:0000313" key="8">
    <source>
        <dbReference type="Proteomes" id="UP000190460"/>
    </source>
</evidence>
<dbReference type="InterPro" id="IPR025992">
    <property type="entry name" value="Haem-bd"/>
</dbReference>
<name>A0A1T4X0U9_9GAMM</name>
<dbReference type="InterPro" id="IPR010389">
    <property type="entry name" value="Urate_ox_N"/>
</dbReference>
<feature type="domain" description="Cytochrome c" evidence="6">
    <location>
        <begin position="287"/>
        <end position="393"/>
    </location>
</feature>
<dbReference type="InterPro" id="IPR036909">
    <property type="entry name" value="Cyt_c-like_dom_sf"/>
</dbReference>
<protein>
    <submittedName>
        <fullName evidence="7">Uncharacterized membrane protein</fullName>
    </submittedName>
</protein>
<evidence type="ECO:0000256" key="5">
    <source>
        <dbReference type="SAM" id="Phobius"/>
    </source>
</evidence>
<organism evidence="7 8">
    <name type="scientific">Thiothrix eikelboomii</name>
    <dbReference type="NCBI Taxonomy" id="92487"/>
    <lineage>
        <taxon>Bacteria</taxon>
        <taxon>Pseudomonadati</taxon>
        <taxon>Pseudomonadota</taxon>
        <taxon>Gammaproteobacteria</taxon>
        <taxon>Thiotrichales</taxon>
        <taxon>Thiotrichaceae</taxon>
        <taxon>Thiothrix</taxon>
    </lineage>
</organism>
<gene>
    <name evidence="7" type="ORF">SAMN02745130_02380</name>
</gene>
<dbReference type="Pfam" id="PF06181">
    <property type="entry name" value="Urate_ox_N"/>
    <property type="match status" value="1"/>
</dbReference>
<feature type="transmembrane region" description="Helical" evidence="5">
    <location>
        <begin position="280"/>
        <end position="299"/>
    </location>
</feature>
<reference evidence="8" key="1">
    <citation type="submission" date="2017-02" db="EMBL/GenBank/DDBJ databases">
        <authorList>
            <person name="Varghese N."/>
            <person name="Submissions S."/>
        </authorList>
    </citation>
    <scope>NUCLEOTIDE SEQUENCE [LARGE SCALE GENOMIC DNA]</scope>
    <source>
        <strain evidence="8">ATCC 49788</strain>
    </source>
</reference>
<keyword evidence="5" id="KW-0472">Membrane</keyword>
<dbReference type="PROSITE" id="PS51007">
    <property type="entry name" value="CYTC"/>
    <property type="match status" value="1"/>
</dbReference>
<evidence type="ECO:0000256" key="3">
    <source>
        <dbReference type="ARBA" id="ARBA00023004"/>
    </source>
</evidence>
<evidence type="ECO:0000259" key="6">
    <source>
        <dbReference type="PROSITE" id="PS51007"/>
    </source>
</evidence>
<sequence>METILVEWLSLAVRWIHIITAFAWIGASFYFNWLLNHLLKSDDPKVAGQLWALHAGGFFNVEKRNIEPGRLPSPLHWFKWESYWTWLSGFSLLVITYYLSADAYLIDPSVLALQPWQAILISLGFLVGSWLVYHTLWKTEFARQNTPLAMLITIAFIVLLAIALTHIFSGRGAFLQLGAMLATWMTANVFFVIMPGQRKLVKATLEGQPQDKRLSAEAGWRSLHNNYLTLPVMFCMISNHYPASFGSTWNGLVLMGLFVVGVLVRHYFNARTKVGNWKPLWLLILAFIIFVGTAIFASYPQIKLSLEKASAISYDQVQAILVQRCVACHAAQTTHPAFPVAQKGVLLETEDQVRKQAALIAVQVASKAMPLGNLTQMTDEERRLIVKWVQQVQQP</sequence>
<keyword evidence="1 4" id="KW-0349">Heme</keyword>
<dbReference type="EMBL" id="FUYB01000011">
    <property type="protein sequence ID" value="SKA83283.1"/>
    <property type="molecule type" value="Genomic_DNA"/>
</dbReference>
<dbReference type="GO" id="GO:0046872">
    <property type="term" value="F:metal ion binding"/>
    <property type="evidence" value="ECO:0007669"/>
    <property type="project" value="UniProtKB-KW"/>
</dbReference>
<evidence type="ECO:0000256" key="1">
    <source>
        <dbReference type="ARBA" id="ARBA00022617"/>
    </source>
</evidence>
<dbReference type="OrthoDB" id="9787495at2"/>
<keyword evidence="2 4" id="KW-0479">Metal-binding</keyword>
<dbReference type="InterPro" id="IPR009056">
    <property type="entry name" value="Cyt_c-like_dom"/>
</dbReference>
<feature type="transmembrane region" description="Helical" evidence="5">
    <location>
        <begin position="118"/>
        <end position="136"/>
    </location>
</feature>
<feature type="transmembrane region" description="Helical" evidence="5">
    <location>
        <begin position="15"/>
        <end position="35"/>
    </location>
</feature>
<feature type="transmembrane region" description="Helical" evidence="5">
    <location>
        <begin position="174"/>
        <end position="193"/>
    </location>
</feature>
<dbReference type="SMART" id="SM01235">
    <property type="entry name" value="Haem_bd"/>
    <property type="match status" value="1"/>
</dbReference>
<evidence type="ECO:0000256" key="4">
    <source>
        <dbReference type="PROSITE-ProRule" id="PRU00433"/>
    </source>
</evidence>
<evidence type="ECO:0000256" key="2">
    <source>
        <dbReference type="ARBA" id="ARBA00022723"/>
    </source>
</evidence>